<dbReference type="PANTHER" id="PTHR34141:SF1">
    <property type="match status" value="1"/>
</dbReference>
<feature type="region of interest" description="Disordered" evidence="1">
    <location>
        <begin position="47"/>
        <end position="117"/>
    </location>
</feature>
<dbReference type="EMBL" id="CADCXV010000921">
    <property type="protein sequence ID" value="CAB0038681.1"/>
    <property type="molecule type" value="Genomic_DNA"/>
</dbReference>
<dbReference type="Proteomes" id="UP000479190">
    <property type="component" value="Unassembled WGS sequence"/>
</dbReference>
<proteinExistence type="predicted"/>
<feature type="compositionally biased region" description="Basic and acidic residues" evidence="1">
    <location>
        <begin position="99"/>
        <end position="108"/>
    </location>
</feature>
<dbReference type="AlphaFoldDB" id="A0A6H5IMI0"/>
<gene>
    <name evidence="2" type="ORF">TBRA_LOCUS10453</name>
</gene>
<keyword evidence="3" id="KW-1185">Reference proteome</keyword>
<evidence type="ECO:0000313" key="3">
    <source>
        <dbReference type="Proteomes" id="UP000479190"/>
    </source>
</evidence>
<evidence type="ECO:0000313" key="2">
    <source>
        <dbReference type="EMBL" id="CAB0038681.1"/>
    </source>
</evidence>
<reference evidence="2 3" key="1">
    <citation type="submission" date="2020-02" db="EMBL/GenBank/DDBJ databases">
        <authorList>
            <person name="Ferguson B K."/>
        </authorList>
    </citation>
    <scope>NUCLEOTIDE SEQUENCE [LARGE SCALE GENOMIC DNA]</scope>
</reference>
<dbReference type="OrthoDB" id="8092968at2759"/>
<evidence type="ECO:0000256" key="1">
    <source>
        <dbReference type="SAM" id="MobiDB-lite"/>
    </source>
</evidence>
<feature type="compositionally biased region" description="Basic residues" evidence="1">
    <location>
        <begin position="64"/>
        <end position="83"/>
    </location>
</feature>
<protein>
    <submittedName>
        <fullName evidence="2">Uncharacterized protein</fullName>
    </submittedName>
</protein>
<dbReference type="PANTHER" id="PTHR34141">
    <property type="match status" value="1"/>
</dbReference>
<sequence length="285" mass="32049">MYRPSQTPRLAVSSNRITRELYVQLANGRRPTPLCTLGTKHRALADIIDRAPPPPNRNHPAASRTRKNRRGRGNGPRKTRRKAGAHEGVARASAALAPRDAHGIDQARRRPHPLPVQTRHAPVLRANPYSEVTDPICRLPLPTLFYRLEALHLGDLLRIWDRLTREQLLFTRNPSPRQSSRASLEYLLLPPRSAPTEAPSGLTPRPFCALRRARPTRYGFMTRHVAKANLTCRRVLRVPETESSQTETRTVRDCTAATTGAASADVRTWAGLRRLRNALRRAGRT</sequence>
<organism evidence="2 3">
    <name type="scientific">Trichogramma brassicae</name>
    <dbReference type="NCBI Taxonomy" id="86971"/>
    <lineage>
        <taxon>Eukaryota</taxon>
        <taxon>Metazoa</taxon>
        <taxon>Ecdysozoa</taxon>
        <taxon>Arthropoda</taxon>
        <taxon>Hexapoda</taxon>
        <taxon>Insecta</taxon>
        <taxon>Pterygota</taxon>
        <taxon>Neoptera</taxon>
        <taxon>Endopterygota</taxon>
        <taxon>Hymenoptera</taxon>
        <taxon>Apocrita</taxon>
        <taxon>Proctotrupomorpha</taxon>
        <taxon>Chalcidoidea</taxon>
        <taxon>Trichogrammatidae</taxon>
        <taxon>Trichogramma</taxon>
    </lineage>
</organism>
<accession>A0A6H5IMI0</accession>
<name>A0A6H5IMI0_9HYME</name>